<sequence length="358" mass="40324">MDCFSLSRSFGSPVVEIPYICASRLNTVTLDQFEFYHGMDRGESSHILGTLQNTIKCRQDLAELLSTEGTSARMALLPASQHRGIEKLHNVITRNRECAYSERTVPEQDYPGLSHSYMLLCFIESRPTVYVRDPSTGQVVGYGAPYTDMPFITSTLDPCVWAARTAHGLTTANAIRFNYLFAMDALAVGLAYRTRVPVEFLYHGGRALADFPERPMPYTPQELGVPKLTTRKRKRVDAESDAGTLYSRNNRHCDHLGIKKWCDDATDTRSTGSSSATLVAVEASPKSKMEQAKASADAELDDDQWLHVLKYRLDEAEDKTSRAYYRKLIRDVDRAHTRSSLPAKETTIPTRSKIRRLR</sequence>
<evidence type="ECO:0000313" key="1">
    <source>
        <dbReference type="EMBL" id="KIY72624.1"/>
    </source>
</evidence>
<reference evidence="1 2" key="1">
    <citation type="journal article" date="2015" name="Fungal Genet. Biol.">
        <title>Evolution of novel wood decay mechanisms in Agaricales revealed by the genome sequences of Fistulina hepatica and Cylindrobasidium torrendii.</title>
        <authorList>
            <person name="Floudas D."/>
            <person name="Held B.W."/>
            <person name="Riley R."/>
            <person name="Nagy L.G."/>
            <person name="Koehler G."/>
            <person name="Ransdell A.S."/>
            <person name="Younus H."/>
            <person name="Chow J."/>
            <person name="Chiniquy J."/>
            <person name="Lipzen A."/>
            <person name="Tritt A."/>
            <person name="Sun H."/>
            <person name="Haridas S."/>
            <person name="LaButti K."/>
            <person name="Ohm R.A."/>
            <person name="Kues U."/>
            <person name="Blanchette R.A."/>
            <person name="Grigoriev I.V."/>
            <person name="Minto R.E."/>
            <person name="Hibbett D.S."/>
        </authorList>
    </citation>
    <scope>NUCLEOTIDE SEQUENCE [LARGE SCALE GENOMIC DNA]</scope>
    <source>
        <strain evidence="1 2">FP15055 ss-10</strain>
    </source>
</reference>
<protein>
    <submittedName>
        <fullName evidence="1">Uncharacterized protein</fullName>
    </submittedName>
</protein>
<gene>
    <name evidence="1" type="ORF">CYLTODRAFT_417826</name>
</gene>
<keyword evidence="2" id="KW-1185">Reference proteome</keyword>
<organism evidence="1 2">
    <name type="scientific">Cylindrobasidium torrendii FP15055 ss-10</name>
    <dbReference type="NCBI Taxonomy" id="1314674"/>
    <lineage>
        <taxon>Eukaryota</taxon>
        <taxon>Fungi</taxon>
        <taxon>Dikarya</taxon>
        <taxon>Basidiomycota</taxon>
        <taxon>Agaricomycotina</taxon>
        <taxon>Agaricomycetes</taxon>
        <taxon>Agaricomycetidae</taxon>
        <taxon>Agaricales</taxon>
        <taxon>Marasmiineae</taxon>
        <taxon>Physalacriaceae</taxon>
        <taxon>Cylindrobasidium</taxon>
    </lineage>
</organism>
<name>A0A0D7BR26_9AGAR</name>
<dbReference type="AlphaFoldDB" id="A0A0D7BR26"/>
<accession>A0A0D7BR26</accession>
<proteinExistence type="predicted"/>
<dbReference type="Proteomes" id="UP000054007">
    <property type="component" value="Unassembled WGS sequence"/>
</dbReference>
<evidence type="ECO:0000313" key="2">
    <source>
        <dbReference type="Proteomes" id="UP000054007"/>
    </source>
</evidence>
<dbReference type="EMBL" id="KN880442">
    <property type="protein sequence ID" value="KIY72624.1"/>
    <property type="molecule type" value="Genomic_DNA"/>
</dbReference>